<evidence type="ECO:0008006" key="3">
    <source>
        <dbReference type="Google" id="ProtNLM"/>
    </source>
</evidence>
<dbReference type="InterPro" id="IPR016024">
    <property type="entry name" value="ARM-type_fold"/>
</dbReference>
<protein>
    <recommendedName>
        <fullName evidence="3">PBS lyase HEAT domain protein repeat-containing protein</fullName>
    </recommendedName>
</protein>
<dbReference type="SUPFAM" id="SSF48371">
    <property type="entry name" value="ARM repeat"/>
    <property type="match status" value="1"/>
</dbReference>
<dbReference type="RefSeq" id="WP_091760688.1">
    <property type="nucleotide sequence ID" value="NZ_FOHB01000006.1"/>
</dbReference>
<dbReference type="Proteomes" id="UP000199019">
    <property type="component" value="Unassembled WGS sequence"/>
</dbReference>
<evidence type="ECO:0000313" key="1">
    <source>
        <dbReference type="EMBL" id="SES40251.1"/>
    </source>
</evidence>
<dbReference type="EMBL" id="FOHB01000006">
    <property type="protein sequence ID" value="SES40251.1"/>
    <property type="molecule type" value="Genomic_DNA"/>
</dbReference>
<organism evidence="1 2">
    <name type="scientific">Pedococcus cremeus</name>
    <dbReference type="NCBI Taxonomy" id="587636"/>
    <lineage>
        <taxon>Bacteria</taxon>
        <taxon>Bacillati</taxon>
        <taxon>Actinomycetota</taxon>
        <taxon>Actinomycetes</taxon>
        <taxon>Micrococcales</taxon>
        <taxon>Intrasporangiaceae</taxon>
        <taxon>Pedococcus</taxon>
    </lineage>
</organism>
<keyword evidence="2" id="KW-1185">Reference proteome</keyword>
<evidence type="ECO:0000313" key="2">
    <source>
        <dbReference type="Proteomes" id="UP000199019"/>
    </source>
</evidence>
<gene>
    <name evidence="1" type="ORF">SAMN05216199_3360</name>
</gene>
<accession>A0A1H9X2J3</accession>
<dbReference type="InterPro" id="IPR011989">
    <property type="entry name" value="ARM-like"/>
</dbReference>
<sequence>MTRVEEYRTALRELPSSEWRSYLTDHSNLPGPRGNIELAQAFADQANPEVVEDLLATGDEYLTFAGVVALGQKLAENPSPDLEARLWVYASDERWRVREAVAMAIQRVGDADLPRLLLVVHAWARDPDPLVQRAAVAGICEPRLLRSEEAVAAALEACRVSTERLAATPPDQRRDPHLRVLRQGLGYCWSVAVAADPERGLPLFTALTEEAEGDADVAWVVRENRKKKRLAQLL</sequence>
<dbReference type="OrthoDB" id="154709at2"/>
<reference evidence="2" key="1">
    <citation type="submission" date="2016-10" db="EMBL/GenBank/DDBJ databases">
        <authorList>
            <person name="Varghese N."/>
            <person name="Submissions S."/>
        </authorList>
    </citation>
    <scope>NUCLEOTIDE SEQUENCE [LARGE SCALE GENOMIC DNA]</scope>
    <source>
        <strain evidence="2">CGMCC 1.6963</strain>
    </source>
</reference>
<proteinExistence type="predicted"/>
<dbReference type="AlphaFoldDB" id="A0A1H9X2J3"/>
<dbReference type="Gene3D" id="1.25.10.10">
    <property type="entry name" value="Leucine-rich Repeat Variant"/>
    <property type="match status" value="1"/>
</dbReference>
<name>A0A1H9X2J3_9MICO</name>